<accession>A0A8C5ECP3</accession>
<feature type="region of interest" description="Disordered" evidence="1">
    <location>
        <begin position="17"/>
        <end position="70"/>
    </location>
</feature>
<evidence type="ECO:0000256" key="1">
    <source>
        <dbReference type="SAM" id="MobiDB-lite"/>
    </source>
</evidence>
<sequence>MVELLQYLQPKHLMNVGKADKKKKKKYPNLGAKPGGSDFLRKRLQKGPKMDSSGVHKHQNPSCAVPTFAL</sequence>
<proteinExistence type="predicted"/>
<keyword evidence="3" id="KW-1185">Reference proteome</keyword>
<evidence type="ECO:0000313" key="3">
    <source>
        <dbReference type="Proteomes" id="UP000694680"/>
    </source>
</evidence>
<reference evidence="2" key="3">
    <citation type="submission" date="2025-09" db="UniProtKB">
        <authorList>
            <consortium name="Ensembl"/>
        </authorList>
    </citation>
    <scope>IDENTIFICATION</scope>
</reference>
<reference evidence="2" key="2">
    <citation type="submission" date="2025-08" db="UniProtKB">
        <authorList>
            <consortium name="Ensembl"/>
        </authorList>
    </citation>
    <scope>IDENTIFICATION</scope>
</reference>
<name>A0A8C5ECP3_GOUWI</name>
<dbReference type="Ensembl" id="ENSGWIT00000021888.1">
    <property type="protein sequence ID" value="ENSGWIP00000019894.1"/>
    <property type="gene ID" value="ENSGWIG00000010833.1"/>
</dbReference>
<dbReference type="Proteomes" id="UP000694680">
    <property type="component" value="Chromosome 11"/>
</dbReference>
<reference evidence="2" key="1">
    <citation type="submission" date="2020-06" db="EMBL/GenBank/DDBJ databases">
        <authorList>
            <consortium name="Wellcome Sanger Institute Data Sharing"/>
        </authorList>
    </citation>
    <scope>NUCLEOTIDE SEQUENCE [LARGE SCALE GENOMIC DNA]</scope>
</reference>
<evidence type="ECO:0000313" key="2">
    <source>
        <dbReference type="Ensembl" id="ENSGWIP00000019894.1"/>
    </source>
</evidence>
<protein>
    <submittedName>
        <fullName evidence="2">Uncharacterized protein</fullName>
    </submittedName>
</protein>
<dbReference type="AlphaFoldDB" id="A0A8C5ECP3"/>
<organism evidence="2 3">
    <name type="scientific">Gouania willdenowi</name>
    <name type="common">Blunt-snouted clingfish</name>
    <name type="synonym">Lepadogaster willdenowi</name>
    <dbReference type="NCBI Taxonomy" id="441366"/>
    <lineage>
        <taxon>Eukaryota</taxon>
        <taxon>Metazoa</taxon>
        <taxon>Chordata</taxon>
        <taxon>Craniata</taxon>
        <taxon>Vertebrata</taxon>
        <taxon>Euteleostomi</taxon>
        <taxon>Actinopterygii</taxon>
        <taxon>Neopterygii</taxon>
        <taxon>Teleostei</taxon>
        <taxon>Neoteleostei</taxon>
        <taxon>Acanthomorphata</taxon>
        <taxon>Ovalentaria</taxon>
        <taxon>Blenniimorphae</taxon>
        <taxon>Blenniiformes</taxon>
        <taxon>Gobiesocoidei</taxon>
        <taxon>Gobiesocidae</taxon>
        <taxon>Gobiesocinae</taxon>
        <taxon>Gouania</taxon>
    </lineage>
</organism>